<name>A0ABV8DHW1_9BURK</name>
<dbReference type="EMBL" id="JBHSAJ010000160">
    <property type="protein sequence ID" value="MFC3938024.1"/>
    <property type="molecule type" value="Genomic_DNA"/>
</dbReference>
<gene>
    <name evidence="1" type="ORF">ACFOW3_25735</name>
</gene>
<comment type="caution">
    <text evidence="1">The sequence shown here is derived from an EMBL/GenBank/DDBJ whole genome shotgun (WGS) entry which is preliminary data.</text>
</comment>
<keyword evidence="2" id="KW-1185">Reference proteome</keyword>
<reference evidence="2" key="1">
    <citation type="journal article" date="2019" name="Int. J. Syst. Evol. Microbiol.">
        <title>The Global Catalogue of Microorganisms (GCM) 10K type strain sequencing project: providing services to taxonomists for standard genome sequencing and annotation.</title>
        <authorList>
            <consortium name="The Broad Institute Genomics Platform"/>
            <consortium name="The Broad Institute Genome Sequencing Center for Infectious Disease"/>
            <person name="Wu L."/>
            <person name="Ma J."/>
        </authorList>
    </citation>
    <scope>NUCLEOTIDE SEQUENCE [LARGE SCALE GENOMIC DNA]</scope>
    <source>
        <strain evidence="2">CCUG 2113</strain>
    </source>
</reference>
<dbReference type="Proteomes" id="UP001595693">
    <property type="component" value="Unassembled WGS sequence"/>
</dbReference>
<proteinExistence type="predicted"/>
<protein>
    <submittedName>
        <fullName evidence="1">Toxic anion resistance protein</fullName>
    </submittedName>
</protein>
<evidence type="ECO:0000313" key="1">
    <source>
        <dbReference type="EMBL" id="MFC3938024.1"/>
    </source>
</evidence>
<dbReference type="Pfam" id="PF05816">
    <property type="entry name" value="TelA"/>
    <property type="match status" value="1"/>
</dbReference>
<accession>A0ABV8DHW1</accession>
<organism evidence="1 2">
    <name type="scientific">Acidovorax facilis</name>
    <dbReference type="NCBI Taxonomy" id="12917"/>
    <lineage>
        <taxon>Bacteria</taxon>
        <taxon>Pseudomonadati</taxon>
        <taxon>Pseudomonadota</taxon>
        <taxon>Betaproteobacteria</taxon>
        <taxon>Burkholderiales</taxon>
        <taxon>Comamonadaceae</taxon>
        <taxon>Acidovorax</taxon>
    </lineage>
</organism>
<dbReference type="RefSeq" id="WP_055399875.1">
    <property type="nucleotide sequence ID" value="NZ_JAMXAX010000143.1"/>
</dbReference>
<evidence type="ECO:0000313" key="2">
    <source>
        <dbReference type="Proteomes" id="UP001595693"/>
    </source>
</evidence>
<dbReference type="InterPro" id="IPR008863">
    <property type="entry name" value="Toxic_anion-R_TelA"/>
</dbReference>
<sequence length="252" mass="27904">MKSVEELKRDVLPALFADSSRVAEYGDGASGKEALQALSDLMERGAVSRLAEAIEAIVNKLSDADPKQIAKAPNWLDKLLGRHVERRVRYDVARKSLDELIQAAAGIEQSVRDTLRMVDQTLSTHEVETARLDDLIRAGQEYLDENPQAGMAAAGQLEFDKPRERFARKLANLATLRASHAMSFMQMKLTRAQAVDMLDRFAETKSVLVPVWRQHTLALITSKHMDPAMVGEAAKAHTALMRSLSKSLEGVK</sequence>